<dbReference type="Proteomes" id="UP000480303">
    <property type="component" value="Unassembled WGS sequence"/>
</dbReference>
<dbReference type="SUPFAM" id="SSF54631">
    <property type="entry name" value="CBS-domain pair"/>
    <property type="match status" value="1"/>
</dbReference>
<name>A0A6A0BE24_9LACT</name>
<protein>
    <recommendedName>
        <fullName evidence="3">CBS domain-containing protein</fullName>
    </recommendedName>
</protein>
<keyword evidence="2" id="KW-1185">Reference proteome</keyword>
<reference evidence="1 2" key="1">
    <citation type="submission" date="2020-02" db="EMBL/GenBank/DDBJ databases">
        <title>Draft genome sequence of Lactococcus sp. Hs30E4-3.</title>
        <authorList>
            <person name="Noda S."/>
            <person name="Yuki M."/>
            <person name="Ohkuma M."/>
        </authorList>
    </citation>
    <scope>NUCLEOTIDE SEQUENCE [LARGE SCALE GENOMIC DNA]</scope>
    <source>
        <strain evidence="1 2">Hs30E4-3</strain>
    </source>
</reference>
<sequence>MNENFIEIYKKLEAFANKKFNRTGRYMPMSQLTDEMIAHIPGAQEFATDFELFNNMRNMLQHKEADRYFVIQPEVVALISHVYDVVTKPLTVGEFFSSPVVFVIESDNFASLISHVRNHHHTQFPVINTAGVVMRKIVTPNAITHALTESENPSVTKIIQKSQTLVKFIAQTESIFTAEKMLLDEMRTGRKSVVLLITKTKKTKNVHIDDVVGLINVANLPQILAKK</sequence>
<dbReference type="AlphaFoldDB" id="A0A6A0BE24"/>
<evidence type="ECO:0008006" key="3">
    <source>
        <dbReference type="Google" id="ProtNLM"/>
    </source>
</evidence>
<comment type="caution">
    <text evidence="1">The sequence shown here is derived from an EMBL/GenBank/DDBJ whole genome shotgun (WGS) entry which is preliminary data.</text>
</comment>
<accession>A0A6A0BE24</accession>
<evidence type="ECO:0000313" key="2">
    <source>
        <dbReference type="Proteomes" id="UP000480303"/>
    </source>
</evidence>
<gene>
    <name evidence="1" type="ORF">Hs30E_16070</name>
</gene>
<proteinExistence type="predicted"/>
<evidence type="ECO:0000313" key="1">
    <source>
        <dbReference type="EMBL" id="GFH43056.1"/>
    </source>
</evidence>
<dbReference type="RefSeq" id="WP_172209495.1">
    <property type="nucleotide sequence ID" value="NZ_BLLI01000053.1"/>
</dbReference>
<organism evidence="1 2">
    <name type="scientific">Pseudolactococcus hodotermopsidis</name>
    <dbReference type="NCBI Taxonomy" id="2709157"/>
    <lineage>
        <taxon>Bacteria</taxon>
        <taxon>Bacillati</taxon>
        <taxon>Bacillota</taxon>
        <taxon>Bacilli</taxon>
        <taxon>Lactobacillales</taxon>
        <taxon>Streptococcaceae</taxon>
        <taxon>Pseudolactococcus</taxon>
    </lineage>
</organism>
<dbReference type="InterPro" id="IPR046342">
    <property type="entry name" value="CBS_dom_sf"/>
</dbReference>
<dbReference type="EMBL" id="BLLI01000053">
    <property type="protein sequence ID" value="GFH43056.1"/>
    <property type="molecule type" value="Genomic_DNA"/>
</dbReference>